<gene>
    <name evidence="4" type="ORF">GCM10011322_22240</name>
</gene>
<feature type="transmembrane region" description="Helical" evidence="2">
    <location>
        <begin position="505"/>
        <end position="531"/>
    </location>
</feature>
<dbReference type="InterPro" id="IPR010656">
    <property type="entry name" value="DctM"/>
</dbReference>
<feature type="transmembrane region" description="Helical" evidence="2">
    <location>
        <begin position="450"/>
        <end position="472"/>
    </location>
</feature>
<feature type="transmembrane region" description="Helical" evidence="2">
    <location>
        <begin position="479"/>
        <end position="499"/>
    </location>
</feature>
<dbReference type="AlphaFoldDB" id="A0A917Q9V9"/>
<feature type="transmembrane region" description="Helical" evidence="2">
    <location>
        <begin position="90"/>
        <end position="109"/>
    </location>
</feature>
<evidence type="ECO:0000313" key="4">
    <source>
        <dbReference type="EMBL" id="GGK35007.1"/>
    </source>
</evidence>
<keyword evidence="5" id="KW-1185">Reference proteome</keyword>
<feature type="transmembrane region" description="Helical" evidence="2">
    <location>
        <begin position="625"/>
        <end position="642"/>
    </location>
</feature>
<feature type="transmembrane region" description="Helical" evidence="2">
    <location>
        <begin position="59"/>
        <end position="78"/>
    </location>
</feature>
<sequence>MPSPMPGQWSSHRFEHLTGVALDARPAVAALQALGVAACAALPLFVVYTLLFGRFPSEVQYGTALLLGLVAIFALRPAGGGSTARGALDLTASTLLVAGALFAWGYYTANYADIAAFREGLPNRLDLWCYAIGTLVVVAGAHRAEGWILTLVVLAAVGYLLFGHLMPGLLAHRPFSIERVLEISYGYRGIFGIALGSVVDIVLVFVILGAALRITGAGDLFNDLATMLTRGRRSGPAQCAIVASALFGSINGSAPANVASTGVLTIPMMKRVGFSGRFAGGVESTASCVGQIMPPVMGVGAFIMSDVTGIPYVEIMLAALVPALLYLFSLSVTVTFEAGRLQLAPLSEDAPRWTRKRISQAALLATGFGTLLALLFSGYPATYSGLLATGAILALATILPDTRLRLADWTRLVVESGRDALSVLLACAAIGIVIAAITSTGLGVTLNQEITALGAGNLFLALVLAAICSIVLGMGLPTAASYLMVIFVAGPAIMELGISELGAHLFVFYYAVLSAITPPVALAVFAAAAIAKEHPIPLALTSMRLALVGFVLPIAWIYHPEIVVGTQGTGLLDALLILPILMLGIVALAAAQIGWLFRPLPIVVRLALVACAAATLAPATSANLAGAGLVLLIAGFALRSAGRTSGASRPGVDTPAELVP</sequence>
<feature type="transmembrane region" description="Helical" evidence="2">
    <location>
        <begin position="147"/>
        <end position="170"/>
    </location>
</feature>
<dbReference type="GO" id="GO:0005886">
    <property type="term" value="C:plasma membrane"/>
    <property type="evidence" value="ECO:0007669"/>
    <property type="project" value="UniProtKB-SubCell"/>
</dbReference>
<name>A0A917Q9V9_9HYPH</name>
<organism evidence="4 5">
    <name type="scientific">Salinarimonas ramus</name>
    <dbReference type="NCBI Taxonomy" id="690164"/>
    <lineage>
        <taxon>Bacteria</taxon>
        <taxon>Pseudomonadati</taxon>
        <taxon>Pseudomonadota</taxon>
        <taxon>Alphaproteobacteria</taxon>
        <taxon>Hyphomicrobiales</taxon>
        <taxon>Salinarimonadaceae</taxon>
        <taxon>Salinarimonas</taxon>
    </lineage>
</organism>
<dbReference type="Proteomes" id="UP000600449">
    <property type="component" value="Unassembled WGS sequence"/>
</dbReference>
<keyword evidence="1" id="KW-0813">Transport</keyword>
<comment type="caution">
    <text evidence="4">The sequence shown here is derived from an EMBL/GenBank/DDBJ whole genome shotgun (WGS) entry which is preliminary data.</text>
</comment>
<keyword evidence="2" id="KW-0812">Transmembrane</keyword>
<dbReference type="EMBL" id="BMMF01000006">
    <property type="protein sequence ID" value="GGK35007.1"/>
    <property type="molecule type" value="Genomic_DNA"/>
</dbReference>
<reference evidence="4 5" key="1">
    <citation type="journal article" date="2014" name="Int. J. Syst. Evol. Microbiol.">
        <title>Complete genome sequence of Corynebacterium casei LMG S-19264T (=DSM 44701T), isolated from a smear-ripened cheese.</title>
        <authorList>
            <consortium name="US DOE Joint Genome Institute (JGI-PGF)"/>
            <person name="Walter F."/>
            <person name="Albersmeier A."/>
            <person name="Kalinowski J."/>
            <person name="Ruckert C."/>
        </authorList>
    </citation>
    <scope>NUCLEOTIDE SEQUENCE [LARGE SCALE GENOMIC DNA]</scope>
    <source>
        <strain evidence="4 5">CGMCC 1.9161</strain>
    </source>
</reference>
<feature type="transmembrane region" description="Helical" evidence="2">
    <location>
        <begin position="190"/>
        <end position="212"/>
    </location>
</feature>
<evidence type="ECO:0000256" key="2">
    <source>
        <dbReference type="SAM" id="Phobius"/>
    </source>
</evidence>
<protein>
    <submittedName>
        <fullName evidence="4">C4-dicarboxylate ABC transporter permease</fullName>
    </submittedName>
</protein>
<keyword evidence="1" id="KW-1003">Cell membrane</keyword>
<feature type="transmembrane region" description="Helical" evidence="2">
    <location>
        <begin position="357"/>
        <end position="376"/>
    </location>
</feature>
<evidence type="ECO:0000313" key="5">
    <source>
        <dbReference type="Proteomes" id="UP000600449"/>
    </source>
</evidence>
<keyword evidence="2" id="KW-0472">Membrane</keyword>
<dbReference type="GO" id="GO:0022857">
    <property type="term" value="F:transmembrane transporter activity"/>
    <property type="evidence" value="ECO:0007669"/>
    <property type="project" value="UniProtKB-UniRule"/>
</dbReference>
<feature type="transmembrane region" description="Helical" evidence="2">
    <location>
        <begin position="420"/>
        <end position="444"/>
    </location>
</feature>
<feature type="transmembrane region" description="Helical" evidence="2">
    <location>
        <begin position="538"/>
        <end position="558"/>
    </location>
</feature>
<evidence type="ECO:0000256" key="1">
    <source>
        <dbReference type="RuleBase" id="RU369079"/>
    </source>
</evidence>
<comment type="subcellular location">
    <subcellularLocation>
        <location evidence="1">Cell inner membrane</location>
        <topology evidence="1">Multi-pass membrane protein</topology>
    </subcellularLocation>
</comment>
<feature type="transmembrane region" description="Helical" evidence="2">
    <location>
        <begin position="121"/>
        <end position="141"/>
    </location>
</feature>
<feature type="transmembrane region" description="Helical" evidence="2">
    <location>
        <begin position="315"/>
        <end position="336"/>
    </location>
</feature>
<feature type="domain" description="TRAP C4-dicarboxylate transport system permease DctM subunit" evidence="3">
    <location>
        <begin position="136"/>
        <end position="561"/>
    </location>
</feature>
<dbReference type="Pfam" id="PF06808">
    <property type="entry name" value="DctM"/>
    <property type="match status" value="1"/>
</dbReference>
<evidence type="ECO:0000259" key="3">
    <source>
        <dbReference type="Pfam" id="PF06808"/>
    </source>
</evidence>
<keyword evidence="1" id="KW-0997">Cell inner membrane</keyword>
<keyword evidence="2" id="KW-1133">Transmembrane helix</keyword>
<proteinExistence type="predicted"/>
<comment type="function">
    <text evidence="1">Part of the tripartite ATP-independent periplasmic (TRAP) transport system.</text>
</comment>
<accession>A0A917Q9V9</accession>
<dbReference type="PANTHER" id="PTHR43849">
    <property type="entry name" value="BLL3936 PROTEIN"/>
    <property type="match status" value="1"/>
</dbReference>
<feature type="transmembrane region" description="Helical" evidence="2">
    <location>
        <begin position="570"/>
        <end position="590"/>
    </location>
</feature>
<dbReference type="PANTHER" id="PTHR43849:SF2">
    <property type="entry name" value="BLL3936 PROTEIN"/>
    <property type="match status" value="1"/>
</dbReference>
<dbReference type="RefSeq" id="WP_188912811.1">
    <property type="nucleotide sequence ID" value="NZ_BMMF01000006.1"/>
</dbReference>
<dbReference type="NCBIfam" id="TIGR02123">
    <property type="entry name" value="TRAP_fused"/>
    <property type="match status" value="1"/>
</dbReference>
<feature type="transmembrane region" description="Helical" evidence="2">
    <location>
        <begin position="29"/>
        <end position="52"/>
    </location>
</feature>
<dbReference type="InterPro" id="IPR011853">
    <property type="entry name" value="TRAP_DctM-Dct_fused"/>
</dbReference>